<feature type="transmembrane region" description="Helical" evidence="1">
    <location>
        <begin position="768"/>
        <end position="791"/>
    </location>
</feature>
<dbReference type="InterPro" id="IPR027417">
    <property type="entry name" value="P-loop_NTPase"/>
</dbReference>
<name>A0ABX0NDZ2_9BURK</name>
<keyword evidence="4" id="KW-1185">Reference proteome</keyword>
<keyword evidence="1" id="KW-0812">Transmembrane</keyword>
<sequence length="1442" mass="156121">MKHIRFPSALASLMLFAAALPPASAADGKRTAPLTSIRLQDLALAPFAPQLSKTDSDKLAEAWMSLVGPADPALAVGAVELLADAPPELNAAIAARLAHSDRLAKAIDAASSDLKSRIRNGRAMGIAKLMDYAPEPFLLELKNALASGKTERIVMTLAASNNFRRLPGAAVDHIVKALDTDRLEGQARDELFGLLANFPDQLQAQRPVFERWLADQADSPLARQRQTLARTALLAMGAPLEQEQIRKALLSNDLAQKRAALRRLKTLDARARAGLSRELAAQLWGETTGDDWTSAYDLLRAADPAYLNALYQEKDAQAIRTTMQADIAARWISLASDAARATLAAFPLDMYQALNDKPARCEAIGYQLALLTARSKLSAGSLPDFWSAIVVREHDCRTAHGAAIDAYLLAERKHGDPAPALAALIRRHGLGELTEWSTGSGQLAAALSPALDQRLLGADWAGARDMMLAGARPGPNIIDSDAFWTRNKPGQAGLDERTFLRIVQAAGGAPPPVLRTVAGLAADAADPAVRAAALLALAASGRLVAEQQLFHAALADHNDIVAKTALVLLGMAYERATVPGELKPIPMEHLGLVLTRPDLSETAKLVLQRLARFGAAYAQLQVEQSTWSSNAPESCWRLSAARPLGSAAGVALLAPGPTETGYQAVRACAGLLLDPRLPLARLVRQPGALPDSPPAATLAALQSLWESGEFQAASLALRADVARMVIGAARNLPYGLGTQSTLAWWEHALQDAYPGDAAELRALRRGRMWMAALVGIPTAIFLHLGVWCILLTGYPNSPTLQAVVFWNPVVRKVLGFGYIDLVLLYVPQARRRLFAPFLPELLRDVNGGDGTEPQAYFGESKVLHRPARIGAASTTAVTQAITVALAKHRGRVLLQGKSGLGKSSFLRFWLARRAAGSYDVMAYLRADQCRTGVEAEIKRRMQGIGNDPNLLHAMIYAGKLSVYIDGYNEVDLATQEEITSFVANYPHGNILVTSQIPLRGLSGIETFELQALDHGQVREFLMGRASILAPDAVLTGAAFERAAGAFLDDTWSQLQASEEERAFQEILVNPMDLTSIAILLSEGGVPDLLALENQQFEHVKRHLAAHGTPFRTKAFSRALLAQRRDDREDLGELPFKPEVVQLQAAKLAQLHSFTDPAGKVTAQEVRFRHERIRDFFTHFSFLDMRADEQATYANDARFAGVFPYLARSMPAGAAVALREQLITLAAKLEDHRVSDSFVRELSWRQRLTADDPAWMLAHDLPHARSAETSLLDLVRTQAGIEARVLALQQEISASRKMTRILASADPAELIDLAQQMLVHMGARAMPSTMPFSMLSTPDGQPFVLLALSQKSLIRPFHVELLRARIDAISLPKLVIVNSQVGTEPAQRIDELTAQVRDALRASGALALPAVELYQDYYASITDGAQAALWPRLAGLRPPGAPA</sequence>
<accession>A0ABX0NDZ2</accession>
<evidence type="ECO:0008006" key="5">
    <source>
        <dbReference type="Google" id="ProtNLM"/>
    </source>
</evidence>
<protein>
    <recommendedName>
        <fullName evidence="5">HEAT repeat domain-containing protein</fullName>
    </recommendedName>
</protein>
<dbReference type="RefSeq" id="WP_167093608.1">
    <property type="nucleotide sequence ID" value="NZ_WHJG01000059.1"/>
</dbReference>
<keyword evidence="1" id="KW-1133">Transmembrane helix</keyword>
<keyword evidence="2" id="KW-0732">Signal</keyword>
<proteinExistence type="predicted"/>
<comment type="caution">
    <text evidence="3">The sequence shown here is derived from an EMBL/GenBank/DDBJ whole genome shotgun (WGS) entry which is preliminary data.</text>
</comment>
<evidence type="ECO:0000313" key="3">
    <source>
        <dbReference type="EMBL" id="NHZ83687.1"/>
    </source>
</evidence>
<feature type="chain" id="PRO_5047346928" description="HEAT repeat domain-containing protein" evidence="2">
    <location>
        <begin position="26"/>
        <end position="1442"/>
    </location>
</feature>
<organism evidence="3 4">
    <name type="scientific">Massilia frigida</name>
    <dbReference type="NCBI Taxonomy" id="2609281"/>
    <lineage>
        <taxon>Bacteria</taxon>
        <taxon>Pseudomonadati</taxon>
        <taxon>Pseudomonadota</taxon>
        <taxon>Betaproteobacteria</taxon>
        <taxon>Burkholderiales</taxon>
        <taxon>Oxalobacteraceae</taxon>
        <taxon>Telluria group</taxon>
        <taxon>Massilia</taxon>
    </lineage>
</organism>
<keyword evidence="1" id="KW-0472">Membrane</keyword>
<evidence type="ECO:0000256" key="1">
    <source>
        <dbReference type="SAM" id="Phobius"/>
    </source>
</evidence>
<dbReference type="Proteomes" id="UP000621455">
    <property type="component" value="Unassembled WGS sequence"/>
</dbReference>
<feature type="signal peptide" evidence="2">
    <location>
        <begin position="1"/>
        <end position="25"/>
    </location>
</feature>
<evidence type="ECO:0000313" key="4">
    <source>
        <dbReference type="Proteomes" id="UP000621455"/>
    </source>
</evidence>
<evidence type="ECO:0000256" key="2">
    <source>
        <dbReference type="SAM" id="SignalP"/>
    </source>
</evidence>
<feature type="transmembrane region" description="Helical" evidence="1">
    <location>
        <begin position="803"/>
        <end position="826"/>
    </location>
</feature>
<reference evidence="3 4" key="1">
    <citation type="submission" date="2019-10" db="EMBL/GenBank/DDBJ databases">
        <title>Taxonomy of Antarctic Massilia spp.: description of Massilia rubra sp. nov., Massilia aquatica sp. nov., Massilia mucilaginosa sp. nov., Massilia frigida sp. nov. isolated from streams, lakes and regoliths.</title>
        <authorList>
            <person name="Holochova P."/>
            <person name="Sedlacek I."/>
            <person name="Kralova S."/>
            <person name="Maslanova I."/>
            <person name="Busse H.-J."/>
            <person name="Stankova E."/>
            <person name="Vrbovska V."/>
            <person name="Kovarovic V."/>
            <person name="Bartak M."/>
            <person name="Svec P."/>
            <person name="Pantucek R."/>
        </authorList>
    </citation>
    <scope>NUCLEOTIDE SEQUENCE [LARGE SCALE GENOMIC DNA]</scope>
    <source>
        <strain evidence="3 4">CCM 8695</strain>
    </source>
</reference>
<dbReference type="Gene3D" id="3.40.50.300">
    <property type="entry name" value="P-loop containing nucleotide triphosphate hydrolases"/>
    <property type="match status" value="1"/>
</dbReference>
<gene>
    <name evidence="3" type="ORF">F2P44_31130</name>
</gene>
<dbReference type="EMBL" id="WHJG01000059">
    <property type="protein sequence ID" value="NHZ83687.1"/>
    <property type="molecule type" value="Genomic_DNA"/>
</dbReference>